<sequence>MSKKAKHVPNAWDDEDWEVLADRAEKEAAKEAAQEPPVRLSKSERLALHHDESPEPFHFLEASSNVPLATAYKTQVKVLSRKPVIAKRDPSGANANGSLGDDDGEEDKEEEKEDKVAAEARIALEKSILEEKQRAYDEARRRIFGEEAGSEEQKQAAARSDGNSGSPRGLGRGRGRGRGGRGRGFSGVATGTGRNSGDSRGGSPARPAQSGNRELYDPGYTPKSGGVLLQRPDGGQQVKQGGARDYNQIAAVREPRGPDGSGRGGFGFARRGARGS</sequence>
<feature type="domain" description="SUZ-C" evidence="3">
    <location>
        <begin position="223"/>
        <end position="270"/>
    </location>
</feature>
<dbReference type="PROSITE" id="PS51938">
    <property type="entry name" value="SUZ_C"/>
    <property type="match status" value="1"/>
</dbReference>
<dbReference type="Proteomes" id="UP000028545">
    <property type="component" value="Unassembled WGS sequence"/>
</dbReference>
<evidence type="ECO:0000313" key="4">
    <source>
        <dbReference type="EMBL" id="KEZ44530.1"/>
    </source>
</evidence>
<name>A0A084GB18_PSEDA</name>
<dbReference type="AlphaFoldDB" id="A0A084GB18"/>
<feature type="region of interest" description="Disordered" evidence="1">
    <location>
        <begin position="81"/>
        <end position="118"/>
    </location>
</feature>
<keyword evidence="5" id="KW-1185">Reference proteome</keyword>
<evidence type="ECO:0000256" key="1">
    <source>
        <dbReference type="SAM" id="MobiDB-lite"/>
    </source>
</evidence>
<feature type="compositionally biased region" description="Acidic residues" evidence="1">
    <location>
        <begin position="100"/>
        <end position="112"/>
    </location>
</feature>
<feature type="compositionally biased region" description="Basic and acidic residues" evidence="1">
    <location>
        <begin position="41"/>
        <end position="52"/>
    </location>
</feature>
<dbReference type="RefSeq" id="XP_016644329.1">
    <property type="nucleotide sequence ID" value="XM_016786323.1"/>
</dbReference>
<dbReference type="KEGG" id="sapo:SAPIO_CDS3551"/>
<dbReference type="HOGENOM" id="CLU_060774_0_0_1"/>
<dbReference type="EMBL" id="JOWA01000088">
    <property type="protein sequence ID" value="KEZ44530.1"/>
    <property type="molecule type" value="Genomic_DNA"/>
</dbReference>
<dbReference type="GeneID" id="27722623"/>
<comment type="caution">
    <text evidence="4">The sequence shown here is derived from an EMBL/GenBank/DDBJ whole genome shotgun (WGS) entry which is preliminary data.</text>
</comment>
<dbReference type="VEuPathDB" id="FungiDB:SAPIO_CDS3551"/>
<dbReference type="PROSITE" id="PS51673">
    <property type="entry name" value="SUZ"/>
    <property type="match status" value="1"/>
</dbReference>
<dbReference type="InterPro" id="IPR024642">
    <property type="entry name" value="SUZ-C"/>
</dbReference>
<feature type="region of interest" description="Disordered" evidence="1">
    <location>
        <begin position="1"/>
        <end position="52"/>
    </location>
</feature>
<dbReference type="Pfam" id="PF12752">
    <property type="entry name" value="SUZ"/>
    <property type="match status" value="1"/>
</dbReference>
<feature type="domain" description="SUZ" evidence="2">
    <location>
        <begin position="65"/>
        <end position="148"/>
    </location>
</feature>
<reference evidence="4 5" key="1">
    <citation type="journal article" date="2014" name="Genome Announc.">
        <title>Draft genome sequence of the pathogenic fungus Scedosporium apiospermum.</title>
        <authorList>
            <person name="Vandeputte P."/>
            <person name="Ghamrawi S."/>
            <person name="Rechenmann M."/>
            <person name="Iltis A."/>
            <person name="Giraud S."/>
            <person name="Fleury M."/>
            <person name="Thornton C."/>
            <person name="Delhaes L."/>
            <person name="Meyer W."/>
            <person name="Papon N."/>
            <person name="Bouchara J.P."/>
        </authorList>
    </citation>
    <scope>NUCLEOTIDE SEQUENCE [LARGE SCALE GENOMIC DNA]</scope>
    <source>
        <strain evidence="4 5">IHEM 14462</strain>
    </source>
</reference>
<proteinExistence type="predicted"/>
<protein>
    <submittedName>
        <fullName evidence="4">Uncharacterized protein</fullName>
    </submittedName>
</protein>
<dbReference type="OMA" id="QTFHYLE"/>
<evidence type="ECO:0000313" key="5">
    <source>
        <dbReference type="Proteomes" id="UP000028545"/>
    </source>
</evidence>
<evidence type="ECO:0000259" key="3">
    <source>
        <dbReference type="PROSITE" id="PS51938"/>
    </source>
</evidence>
<organism evidence="4 5">
    <name type="scientific">Pseudallescheria apiosperma</name>
    <name type="common">Scedosporium apiospermum</name>
    <dbReference type="NCBI Taxonomy" id="563466"/>
    <lineage>
        <taxon>Eukaryota</taxon>
        <taxon>Fungi</taxon>
        <taxon>Dikarya</taxon>
        <taxon>Ascomycota</taxon>
        <taxon>Pezizomycotina</taxon>
        <taxon>Sordariomycetes</taxon>
        <taxon>Hypocreomycetidae</taxon>
        <taxon>Microascales</taxon>
        <taxon>Microascaceae</taxon>
        <taxon>Scedosporium</taxon>
    </lineage>
</organism>
<dbReference type="OrthoDB" id="5422283at2759"/>
<feature type="region of interest" description="Disordered" evidence="1">
    <location>
        <begin position="144"/>
        <end position="276"/>
    </location>
</feature>
<gene>
    <name evidence="4" type="ORF">SAPIO_CDS3551</name>
</gene>
<accession>A0A084GB18</accession>
<feature type="compositionally biased region" description="Basic and acidic residues" evidence="1">
    <location>
        <begin position="20"/>
        <end position="33"/>
    </location>
</feature>
<feature type="compositionally biased region" description="Basic residues" evidence="1">
    <location>
        <begin position="171"/>
        <end position="181"/>
    </location>
</feature>
<evidence type="ECO:0000259" key="2">
    <source>
        <dbReference type="PROSITE" id="PS51673"/>
    </source>
</evidence>
<dbReference type="InterPro" id="IPR024771">
    <property type="entry name" value="SUZ"/>
</dbReference>